<gene>
    <name evidence="2" type="ORF">CANTEDRAFT_92541</name>
</gene>
<dbReference type="GO" id="GO:0005737">
    <property type="term" value="C:cytoplasm"/>
    <property type="evidence" value="ECO:0007669"/>
    <property type="project" value="TreeGrafter"/>
</dbReference>
<evidence type="ECO:0000256" key="1">
    <source>
        <dbReference type="SAM" id="MobiDB-lite"/>
    </source>
</evidence>
<dbReference type="PANTHER" id="PTHR28031">
    <property type="entry name" value="PROLINE-RICH PROTEIN HUA1"/>
    <property type="match status" value="1"/>
</dbReference>
<dbReference type="STRING" id="590646.G3B055"/>
<feature type="compositionally biased region" description="Pro residues" evidence="1">
    <location>
        <begin position="37"/>
        <end position="49"/>
    </location>
</feature>
<reference evidence="2 3" key="1">
    <citation type="journal article" date="2011" name="Proc. Natl. Acad. Sci. U.S.A.">
        <title>Comparative genomics of xylose-fermenting fungi for enhanced biofuel production.</title>
        <authorList>
            <person name="Wohlbach D.J."/>
            <person name="Kuo A."/>
            <person name="Sato T.K."/>
            <person name="Potts K.M."/>
            <person name="Salamov A.A."/>
            <person name="LaButti K.M."/>
            <person name="Sun H."/>
            <person name="Clum A."/>
            <person name="Pangilinan J.L."/>
            <person name="Lindquist E.A."/>
            <person name="Lucas S."/>
            <person name="Lapidus A."/>
            <person name="Jin M."/>
            <person name="Gunawan C."/>
            <person name="Balan V."/>
            <person name="Dale B.E."/>
            <person name="Jeffries T.W."/>
            <person name="Zinkel R."/>
            <person name="Barry K.W."/>
            <person name="Grigoriev I.V."/>
            <person name="Gasch A.P."/>
        </authorList>
    </citation>
    <scope>NUCLEOTIDE SEQUENCE [LARGE SCALE GENOMIC DNA]</scope>
    <source>
        <strain evidence="3">ATCC 10573 / BCRC 21748 / CBS 615 / JCM 9827 / NBRC 10315 / NRRL Y-1498 / VKM Y-70</strain>
    </source>
</reference>
<proteinExistence type="predicted"/>
<evidence type="ECO:0000313" key="3">
    <source>
        <dbReference type="Proteomes" id="UP000000707"/>
    </source>
</evidence>
<dbReference type="Proteomes" id="UP000000707">
    <property type="component" value="Unassembled WGS sequence"/>
</dbReference>
<feature type="compositionally biased region" description="Low complexity" evidence="1">
    <location>
        <begin position="50"/>
        <end position="62"/>
    </location>
</feature>
<feature type="region of interest" description="Disordered" evidence="1">
    <location>
        <begin position="1"/>
        <end position="62"/>
    </location>
</feature>
<sequence length="258" mass="28042">MGPDDYDTSLPPPSYEEAVSTPVHTGTTTTNTAVRPAMPPPQPPPPPRPSHSSPASQSPAQSQLNDLYTANSKLPFRYPKGFFCNKCSNTGYRKRGKYCHNCWDQFYLKKHAYNPNPGLAFRYPRGFYCERCNNTGTKVSSGRTCQDCYERFAPRNNYSMMSTSGSGLLGLLDPFARTTTTFAVPAPAGAYGAPQAYGPPGGYMSGPPPPPLRVLPGDPRLGGVLCGRCRGSGLVHFFLDEEMCPVCGGMGRILNVRQ</sequence>
<dbReference type="Gene3D" id="6.20.20.10">
    <property type="match status" value="1"/>
</dbReference>
<organism evidence="3">
    <name type="scientific">Candida tenuis (strain ATCC 10573 / BCRC 21748 / CBS 615 / JCM 9827 / NBRC 10315 / NRRL Y-1498 / VKM Y-70)</name>
    <name type="common">Yeast</name>
    <name type="synonym">Yamadazyma tenuis</name>
    <dbReference type="NCBI Taxonomy" id="590646"/>
    <lineage>
        <taxon>Eukaryota</taxon>
        <taxon>Fungi</taxon>
        <taxon>Dikarya</taxon>
        <taxon>Ascomycota</taxon>
        <taxon>Saccharomycotina</taxon>
        <taxon>Pichiomycetes</taxon>
        <taxon>Debaryomycetaceae</taxon>
        <taxon>Yamadazyma</taxon>
    </lineage>
</organism>
<dbReference type="OrthoDB" id="2405700at2759"/>
<dbReference type="PANTHER" id="PTHR28031:SF1">
    <property type="entry name" value="PROLINE-RICH PROTEIN HUA1"/>
    <property type="match status" value="1"/>
</dbReference>
<keyword evidence="3" id="KW-1185">Reference proteome</keyword>
<dbReference type="InterPro" id="IPR038910">
    <property type="entry name" value="Hua1-like"/>
</dbReference>
<feature type="compositionally biased region" description="Low complexity" evidence="1">
    <location>
        <begin position="21"/>
        <end position="32"/>
    </location>
</feature>
<protein>
    <submittedName>
        <fullName evidence="2">Uncharacterized protein</fullName>
    </submittedName>
</protein>
<name>G3B055_CANTC</name>
<dbReference type="AlphaFoldDB" id="G3B055"/>
<evidence type="ECO:0000313" key="2">
    <source>
        <dbReference type="EMBL" id="EGV65322.1"/>
    </source>
</evidence>
<dbReference type="eggNOG" id="ENOG502S12N">
    <property type="taxonomic scope" value="Eukaryota"/>
</dbReference>
<accession>G3B055</accession>
<dbReference type="HOGENOM" id="CLU_078573_0_0_1"/>
<dbReference type="EMBL" id="GL996514">
    <property type="protein sequence ID" value="EGV65322.1"/>
    <property type="molecule type" value="Genomic_DNA"/>
</dbReference>